<reference evidence="8 9" key="1">
    <citation type="submission" date="2022-08" db="EMBL/GenBank/DDBJ databases">
        <title>Bacterial and archaeal communities from various locations to study Microbial Dark Matter (Phase II).</title>
        <authorList>
            <person name="Stepanauskas R."/>
        </authorList>
    </citation>
    <scope>NUCLEOTIDE SEQUENCE [LARGE SCALE GENOMIC DNA]</scope>
    <source>
        <strain evidence="8 9">PD1</strain>
    </source>
</reference>
<evidence type="ECO:0000259" key="7">
    <source>
        <dbReference type="Pfam" id="PF06452"/>
    </source>
</evidence>
<feature type="domain" description="Carbohydrate-binding" evidence="7">
    <location>
        <begin position="191"/>
        <end position="396"/>
    </location>
</feature>
<dbReference type="InterPro" id="IPR025705">
    <property type="entry name" value="Beta_hexosaminidase_sua/sub"/>
</dbReference>
<dbReference type="Proteomes" id="UP001204798">
    <property type="component" value="Unassembled WGS sequence"/>
</dbReference>
<dbReference type="InterPro" id="IPR008979">
    <property type="entry name" value="Galactose-bd-like_sf"/>
</dbReference>
<feature type="chain" id="PRO_5045092022" description="Beta-N-acetylhexosaminidase" evidence="4">
    <location>
        <begin position="19"/>
        <end position="1132"/>
    </location>
</feature>
<proteinExistence type="inferred from homology"/>
<evidence type="ECO:0000313" key="8">
    <source>
        <dbReference type="EMBL" id="MCS3917613.1"/>
    </source>
</evidence>
<dbReference type="Pfam" id="PF02838">
    <property type="entry name" value="Glyco_hydro_20b"/>
    <property type="match status" value="1"/>
</dbReference>
<gene>
    <name evidence="8" type="ORF">M2350_000010</name>
</gene>
<dbReference type="Pfam" id="PF00728">
    <property type="entry name" value="Glyco_hydro_20"/>
    <property type="match status" value="1"/>
</dbReference>
<evidence type="ECO:0000313" key="9">
    <source>
        <dbReference type="Proteomes" id="UP001204798"/>
    </source>
</evidence>
<organism evidence="8 9">
    <name type="scientific">Candidatus Fervidibacter sacchari</name>
    <dbReference type="NCBI Taxonomy" id="1448929"/>
    <lineage>
        <taxon>Bacteria</taxon>
        <taxon>Candidatus Fervidibacterota</taxon>
        <taxon>Candidatus Fervidibacter</taxon>
    </lineage>
</organism>
<dbReference type="SUPFAM" id="SSF55545">
    <property type="entry name" value="beta-N-acetylhexosaminidase-like domain"/>
    <property type="match status" value="1"/>
</dbReference>
<dbReference type="Gene3D" id="2.60.120.260">
    <property type="entry name" value="Galactose-binding domain-like"/>
    <property type="match status" value="1"/>
</dbReference>
<dbReference type="InterPro" id="IPR010502">
    <property type="entry name" value="Carb-bd_dom_fam9"/>
</dbReference>
<feature type="signal peptide" evidence="4">
    <location>
        <begin position="1"/>
        <end position="18"/>
    </location>
</feature>
<comment type="similarity">
    <text evidence="1">Belongs to the glycosyl hydrolase 20 family.</text>
</comment>
<evidence type="ECO:0000256" key="1">
    <source>
        <dbReference type="ARBA" id="ARBA00006285"/>
    </source>
</evidence>
<keyword evidence="9" id="KW-1185">Reference proteome</keyword>
<dbReference type="InterPro" id="IPR015882">
    <property type="entry name" value="HEX_bac_N"/>
</dbReference>
<evidence type="ECO:0000256" key="3">
    <source>
        <dbReference type="ARBA" id="ARBA00023295"/>
    </source>
</evidence>
<dbReference type="Gene3D" id="3.30.379.10">
    <property type="entry name" value="Chitobiase/beta-hexosaminidase domain 2-like"/>
    <property type="match status" value="1"/>
</dbReference>
<comment type="caution">
    <text evidence="8">The sequence shown here is derived from an EMBL/GenBank/DDBJ whole genome shotgun (WGS) entry which is preliminary data.</text>
</comment>
<protein>
    <recommendedName>
        <fullName evidence="10">Beta-N-acetylhexosaminidase</fullName>
    </recommendedName>
</protein>
<evidence type="ECO:0000256" key="4">
    <source>
        <dbReference type="SAM" id="SignalP"/>
    </source>
</evidence>
<dbReference type="InterPro" id="IPR017853">
    <property type="entry name" value="GH"/>
</dbReference>
<feature type="domain" description="Beta-hexosaminidase bacterial type N-terminal" evidence="6">
    <location>
        <begin position="424"/>
        <end position="574"/>
    </location>
</feature>
<evidence type="ECO:0000256" key="2">
    <source>
        <dbReference type="ARBA" id="ARBA00022801"/>
    </source>
</evidence>
<dbReference type="PANTHER" id="PTHR21040:SF8">
    <property type="entry name" value="BCDNA.GH04120"/>
    <property type="match status" value="1"/>
</dbReference>
<dbReference type="RefSeq" id="WP_259091805.1">
    <property type="nucleotide sequence ID" value="NZ_CP130454.1"/>
</dbReference>
<dbReference type="InterPro" id="IPR038901">
    <property type="entry name" value="HEXDC-like"/>
</dbReference>
<dbReference type="SUPFAM" id="SSF49344">
    <property type="entry name" value="CBD9-like"/>
    <property type="match status" value="1"/>
</dbReference>
<dbReference type="Gene3D" id="2.60.40.1190">
    <property type="match status" value="1"/>
</dbReference>
<keyword evidence="3" id="KW-0326">Glycosidase</keyword>
<dbReference type="PRINTS" id="PR00738">
    <property type="entry name" value="GLHYDRLASE20"/>
</dbReference>
<dbReference type="PANTHER" id="PTHR21040">
    <property type="entry name" value="BCDNA.GH04120"/>
    <property type="match status" value="1"/>
</dbReference>
<dbReference type="SUPFAM" id="SSF49785">
    <property type="entry name" value="Galactose-binding domain-like"/>
    <property type="match status" value="1"/>
</dbReference>
<dbReference type="InterPro" id="IPR029018">
    <property type="entry name" value="Hex-like_dom2"/>
</dbReference>
<dbReference type="InterPro" id="IPR015883">
    <property type="entry name" value="Glyco_hydro_20_cat"/>
</dbReference>
<dbReference type="EMBL" id="JANUCP010000001">
    <property type="protein sequence ID" value="MCS3917613.1"/>
    <property type="molecule type" value="Genomic_DNA"/>
</dbReference>
<evidence type="ECO:0008006" key="10">
    <source>
        <dbReference type="Google" id="ProtNLM"/>
    </source>
</evidence>
<keyword evidence="4" id="KW-0732">Signal</keyword>
<sequence>MRWFLLMVAILWATLAAAVEPNLLTNGSLEGDFDGDGVADGWFAEVHRQEGGEGTFALDGQAKVLGKFSQQINHTSEKGWVRVSQDGIPAQPNARYLFRCWVKANCRFLLIVYTFKADGSYDTFVIAQGQGTGDEWRLFSGTLATPTDARSFKVSLVTDSKGVAWFDGAELVLLERPPYVFVPVTAAAPKIDGNLSDACWQSAEMLTPFLELGTGKVAEPQTVAKIVATPTHLFVAFRCDEPNPQGMRLRTPESGEPAYTDDCVEVYLDPQHTHSGFWQFVVTPKGNKWAQYVEPSQWARVWWLLPRPAPRVVTDGWQCASQIGDKFWTAEIAVPFALLGFKPQAGSVVGINLCRSRKTGHGTRGMGQGEQNSAFAYFVPQTFQRPEKFPHVVLVGTGDQGLGTGSKTASVKPDEMPVDALQMLTPKPQRIIVYGKQQLKMQPTVQIVLPSGATELERTGANQLIQTLQQVGVTATISPQLRVGTSSIVLATIDKLPSLPFDLPLAKLRTFFAQRGDEAYAIFVGTGDEGRGTEKSKLNSPVPRPTTRVPFIVIVGASPRGVFYGVQTLRQLLFFACRQKGLVLLPPCEIWDYPDLKLRGWHFIAPLRHELSFAEKFLEWLMLMKFNTLVIEVDNRFPYERHPDIAHPQSLTKEQWQRFIAKARQLGFEVIPQVQTFGHFGYVLSKPAYRHLSELSEPHPRWGFYAYCPSNPETYRLVFDLFDEVLEVFKPRWFHIGHDEITFVPIGVCDRCKATGKPAWQLLAEDIQRLYDYLKAKGIERVAMWCDQLEHDRTGGYAPFFTHFAADLIPKDIVQFCWHYDARQTFPWLTRLKDKGFDVVACGWYHTQNVWRFSAESFDRRALGYCGTTWYGVTGFSTQVDLMTAVVLGAQNSWSVDNPPVEKALHPTNFAQDLWALVGERVRWRDGVDEFAFVDLSHFVNASLTMWGNEGIVPDRCPDLELASSEIWCDGVPFKLVKAGNSPPQVIALSSSETSHETAPDLVAIPTVSSRQAKALYLLMTTTSRPIRTEDIYQRGRTDPRKVATLIVRYADGSEERVELIFRRHLTEWNDRLGCTHARVAWQGKTRQGYLVTLCAFEWRNPKPDLPIVSVALMSASTSVQPVLIAATVGSD</sequence>
<dbReference type="SUPFAM" id="SSF51445">
    <property type="entry name" value="(Trans)glycosidases"/>
    <property type="match status" value="1"/>
</dbReference>
<feature type="domain" description="Glycoside hydrolase family 20 catalytic" evidence="5">
    <location>
        <begin position="647"/>
        <end position="842"/>
    </location>
</feature>
<dbReference type="Pfam" id="PF06452">
    <property type="entry name" value="CBM9_1"/>
    <property type="match status" value="1"/>
</dbReference>
<accession>A0ABT2EI26</accession>
<name>A0ABT2EI26_9BACT</name>
<evidence type="ECO:0000259" key="6">
    <source>
        <dbReference type="Pfam" id="PF02838"/>
    </source>
</evidence>
<evidence type="ECO:0000259" key="5">
    <source>
        <dbReference type="Pfam" id="PF00728"/>
    </source>
</evidence>
<keyword evidence="2" id="KW-0378">Hydrolase</keyword>
<dbReference type="Gene3D" id="3.20.20.80">
    <property type="entry name" value="Glycosidases"/>
    <property type="match status" value="1"/>
</dbReference>